<proteinExistence type="predicted"/>
<evidence type="ECO:0000259" key="4">
    <source>
        <dbReference type="PROSITE" id="PS51379"/>
    </source>
</evidence>
<dbReference type="GO" id="GO:0046872">
    <property type="term" value="F:metal ion binding"/>
    <property type="evidence" value="ECO:0007669"/>
    <property type="project" value="UniProtKB-KW"/>
</dbReference>
<reference evidence="5 6" key="1">
    <citation type="submission" date="2009-02" db="EMBL/GenBank/DDBJ databases">
        <title>Sequencing of the draft genome and assembly of Dethiobacter alkaliphilus AHT 1.</title>
        <authorList>
            <consortium name="US DOE Joint Genome Institute (JGI-PGF)"/>
            <person name="Lucas S."/>
            <person name="Copeland A."/>
            <person name="Lapidus A."/>
            <person name="Glavina del Rio T."/>
            <person name="Dalin E."/>
            <person name="Tice H."/>
            <person name="Bruce D."/>
            <person name="Goodwin L."/>
            <person name="Pitluck S."/>
            <person name="Larimer F."/>
            <person name="Land M.L."/>
            <person name="Hauser L."/>
            <person name="Muyzer G."/>
        </authorList>
    </citation>
    <scope>NUCLEOTIDE SEQUENCE [LARGE SCALE GENOMIC DNA]</scope>
    <source>
        <strain evidence="5 6">AHT 1</strain>
    </source>
</reference>
<dbReference type="PROSITE" id="PS51379">
    <property type="entry name" value="4FE4S_FER_2"/>
    <property type="match status" value="2"/>
</dbReference>
<dbReference type="PROSITE" id="PS00198">
    <property type="entry name" value="4FE4S_FER_1"/>
    <property type="match status" value="2"/>
</dbReference>
<protein>
    <submittedName>
        <fullName evidence="5">4Fe-4S ferredoxin iron-sulfur binding domain protein</fullName>
    </submittedName>
</protein>
<dbReference type="InterPro" id="IPR017896">
    <property type="entry name" value="4Fe4S_Fe-S-bd"/>
</dbReference>
<dbReference type="PANTHER" id="PTHR43122">
    <property type="entry name" value="FERREDOXIN SUBUNIT OF PYRUVATE:FLAVODOXIN OXIDOREDUCTASE-RELATED"/>
    <property type="match status" value="1"/>
</dbReference>
<comment type="caution">
    <text evidence="5">The sequence shown here is derived from an EMBL/GenBank/DDBJ whole genome shotgun (WGS) entry which is preliminary data.</text>
</comment>
<feature type="domain" description="4Fe-4S ferredoxin-type" evidence="4">
    <location>
        <begin position="41"/>
        <end position="70"/>
    </location>
</feature>
<name>C0GDF5_DETAL</name>
<accession>C0GDF5</accession>
<evidence type="ECO:0000256" key="3">
    <source>
        <dbReference type="ARBA" id="ARBA00023014"/>
    </source>
</evidence>
<keyword evidence="2" id="KW-0408">Iron</keyword>
<dbReference type="SUPFAM" id="SSF54862">
    <property type="entry name" value="4Fe-4S ferredoxins"/>
    <property type="match status" value="1"/>
</dbReference>
<dbReference type="InterPro" id="IPR017900">
    <property type="entry name" value="4Fe4S_Fe_S_CS"/>
</dbReference>
<evidence type="ECO:0000313" key="6">
    <source>
        <dbReference type="Proteomes" id="UP000006443"/>
    </source>
</evidence>
<dbReference type="Pfam" id="PF12838">
    <property type="entry name" value="Fer4_7"/>
    <property type="match status" value="1"/>
</dbReference>
<evidence type="ECO:0000256" key="1">
    <source>
        <dbReference type="ARBA" id="ARBA00022723"/>
    </source>
</evidence>
<dbReference type="EMBL" id="ACJM01000002">
    <property type="protein sequence ID" value="EEG78676.1"/>
    <property type="molecule type" value="Genomic_DNA"/>
</dbReference>
<dbReference type="STRING" id="555088.DealDRAFT_0606"/>
<keyword evidence="3" id="KW-0411">Iron-sulfur</keyword>
<dbReference type="Gene3D" id="3.30.70.20">
    <property type="match status" value="1"/>
</dbReference>
<keyword evidence="1" id="KW-0479">Metal-binding</keyword>
<dbReference type="Proteomes" id="UP000006443">
    <property type="component" value="Unassembled WGS sequence"/>
</dbReference>
<gene>
    <name evidence="5" type="ORF">DealDRAFT_0606</name>
</gene>
<dbReference type="eggNOG" id="COG1146">
    <property type="taxonomic scope" value="Bacteria"/>
</dbReference>
<keyword evidence="6" id="KW-1185">Reference proteome</keyword>
<sequence length="82" mass="9250">MAIPAQKPCMEIAVKNEWCKGCGICVDFCPKNVLAMSEDKKACVVHSENCVACNKCELYCPDFAIHVIPQPERNWKYETVAR</sequence>
<dbReference type="GO" id="GO:0051536">
    <property type="term" value="F:iron-sulfur cluster binding"/>
    <property type="evidence" value="ECO:0007669"/>
    <property type="project" value="UniProtKB-KW"/>
</dbReference>
<dbReference type="AlphaFoldDB" id="C0GDF5"/>
<evidence type="ECO:0000256" key="2">
    <source>
        <dbReference type="ARBA" id="ARBA00023004"/>
    </source>
</evidence>
<organism evidence="5 6">
    <name type="scientific">Dethiobacter alkaliphilus AHT 1</name>
    <dbReference type="NCBI Taxonomy" id="555088"/>
    <lineage>
        <taxon>Bacteria</taxon>
        <taxon>Bacillati</taxon>
        <taxon>Bacillota</taxon>
        <taxon>Dethiobacteria</taxon>
        <taxon>Dethiobacterales</taxon>
        <taxon>Dethiobacteraceae</taxon>
        <taxon>Dethiobacter</taxon>
    </lineage>
</organism>
<dbReference type="PANTHER" id="PTHR43122:SF1">
    <property type="entry name" value="IRON-SULFUR-BINDING PROTEIN"/>
    <property type="match status" value="1"/>
</dbReference>
<evidence type="ECO:0000313" key="5">
    <source>
        <dbReference type="EMBL" id="EEG78676.1"/>
    </source>
</evidence>
<feature type="domain" description="4Fe-4S ferredoxin-type" evidence="4">
    <location>
        <begin position="10"/>
        <end position="39"/>
    </location>
</feature>